<dbReference type="Pfam" id="PF01047">
    <property type="entry name" value="MarR"/>
    <property type="match status" value="1"/>
</dbReference>
<name>A0A939T4L7_9ACTN</name>
<dbReference type="InterPro" id="IPR036388">
    <property type="entry name" value="WH-like_DNA-bd_sf"/>
</dbReference>
<dbReference type="SUPFAM" id="SSF46785">
    <property type="entry name" value="Winged helix' DNA-binding domain"/>
    <property type="match status" value="1"/>
</dbReference>
<reference evidence="2" key="1">
    <citation type="submission" date="2021-03" db="EMBL/GenBank/DDBJ databases">
        <authorList>
            <person name="Kanchanasin P."/>
            <person name="Saeng-In P."/>
            <person name="Phongsopitanun W."/>
            <person name="Yuki M."/>
            <person name="Kudo T."/>
            <person name="Ohkuma M."/>
            <person name="Tanasupawat S."/>
        </authorList>
    </citation>
    <scope>NUCLEOTIDE SEQUENCE</scope>
    <source>
        <strain evidence="2">GKU 128</strain>
    </source>
</reference>
<accession>A0A939T4L7</accession>
<dbReference type="Gene3D" id="1.10.10.10">
    <property type="entry name" value="Winged helix-like DNA-binding domain superfamily/Winged helix DNA-binding domain"/>
    <property type="match status" value="1"/>
</dbReference>
<evidence type="ECO:0000259" key="1">
    <source>
        <dbReference type="PROSITE" id="PS50995"/>
    </source>
</evidence>
<dbReference type="PANTHER" id="PTHR33164:SF107">
    <property type="entry name" value="TRANSCRIPTIONAL REGULATORY PROTEIN"/>
    <property type="match status" value="1"/>
</dbReference>
<dbReference type="PRINTS" id="PR00598">
    <property type="entry name" value="HTHMARR"/>
</dbReference>
<keyword evidence="3" id="KW-1185">Reference proteome</keyword>
<dbReference type="PROSITE" id="PS50995">
    <property type="entry name" value="HTH_MARR_2"/>
    <property type="match status" value="1"/>
</dbReference>
<dbReference type="AlphaFoldDB" id="A0A939T4L7"/>
<dbReference type="InterPro" id="IPR036390">
    <property type="entry name" value="WH_DNA-bd_sf"/>
</dbReference>
<protein>
    <submittedName>
        <fullName evidence="2">MarR family transcriptional regulator</fullName>
    </submittedName>
</protein>
<dbReference type="GO" id="GO:0003700">
    <property type="term" value="F:DNA-binding transcription factor activity"/>
    <property type="evidence" value="ECO:0007669"/>
    <property type="project" value="InterPro"/>
</dbReference>
<feature type="domain" description="HTH marR-type" evidence="1">
    <location>
        <begin position="12"/>
        <end position="143"/>
    </location>
</feature>
<dbReference type="SMART" id="SM00347">
    <property type="entry name" value="HTH_MARR"/>
    <property type="match status" value="1"/>
</dbReference>
<dbReference type="RefSeq" id="WP_208253633.1">
    <property type="nucleotide sequence ID" value="NZ_JAGEOJ010000001.1"/>
</dbReference>
<organism evidence="2 3">
    <name type="scientific">Actinomadura barringtoniae</name>
    <dbReference type="NCBI Taxonomy" id="1427535"/>
    <lineage>
        <taxon>Bacteria</taxon>
        <taxon>Bacillati</taxon>
        <taxon>Actinomycetota</taxon>
        <taxon>Actinomycetes</taxon>
        <taxon>Streptosporangiales</taxon>
        <taxon>Thermomonosporaceae</taxon>
        <taxon>Actinomadura</taxon>
    </lineage>
</organism>
<gene>
    <name evidence="2" type="ORF">J4573_03105</name>
</gene>
<sequence length="143" mass="15635">MTARGDREELVPGELLDGLVQTSFTVMAVLTQVGAAHDLSLTQLRVLAILRDHRPKIAELAAHLGLERSSVSGLIDRSVRRGLVLREASSEDARAVRLSLTDKGRRLAVEVAAEVADRIRPTTDRLGRAEQRRLSVLLNGLLN</sequence>
<dbReference type="PANTHER" id="PTHR33164">
    <property type="entry name" value="TRANSCRIPTIONAL REGULATOR, MARR FAMILY"/>
    <property type="match status" value="1"/>
</dbReference>
<dbReference type="Proteomes" id="UP000669179">
    <property type="component" value="Unassembled WGS sequence"/>
</dbReference>
<dbReference type="EMBL" id="JAGEOJ010000001">
    <property type="protein sequence ID" value="MBO2446062.1"/>
    <property type="molecule type" value="Genomic_DNA"/>
</dbReference>
<evidence type="ECO:0000313" key="3">
    <source>
        <dbReference type="Proteomes" id="UP000669179"/>
    </source>
</evidence>
<dbReference type="InterPro" id="IPR000835">
    <property type="entry name" value="HTH_MarR-typ"/>
</dbReference>
<dbReference type="GO" id="GO:0006950">
    <property type="term" value="P:response to stress"/>
    <property type="evidence" value="ECO:0007669"/>
    <property type="project" value="TreeGrafter"/>
</dbReference>
<evidence type="ECO:0000313" key="2">
    <source>
        <dbReference type="EMBL" id="MBO2446062.1"/>
    </source>
</evidence>
<proteinExistence type="predicted"/>
<comment type="caution">
    <text evidence="2">The sequence shown here is derived from an EMBL/GenBank/DDBJ whole genome shotgun (WGS) entry which is preliminary data.</text>
</comment>
<dbReference type="InterPro" id="IPR039422">
    <property type="entry name" value="MarR/SlyA-like"/>
</dbReference>